<evidence type="ECO:0000313" key="1">
    <source>
        <dbReference type="EMBL" id="PWV77745.1"/>
    </source>
</evidence>
<dbReference type="AlphaFoldDB" id="A0A317NRL4"/>
<name>A0A317NRL4_9NOCA</name>
<evidence type="ECO:0000313" key="2">
    <source>
        <dbReference type="Proteomes" id="UP000246410"/>
    </source>
</evidence>
<accession>A0A317NRL4</accession>
<dbReference type="EMBL" id="QGTL01000003">
    <property type="protein sequence ID" value="PWV77745.1"/>
    <property type="molecule type" value="Genomic_DNA"/>
</dbReference>
<dbReference type="RefSeq" id="WP_110037192.1">
    <property type="nucleotide sequence ID" value="NZ_QGTL01000003.1"/>
</dbReference>
<dbReference type="Proteomes" id="UP000246410">
    <property type="component" value="Unassembled WGS sequence"/>
</dbReference>
<evidence type="ECO:0008006" key="3">
    <source>
        <dbReference type="Google" id="ProtNLM"/>
    </source>
</evidence>
<comment type="caution">
    <text evidence="1">The sequence shown here is derived from an EMBL/GenBank/DDBJ whole genome shotgun (WGS) entry which is preliminary data.</text>
</comment>
<sequence length="95" mass="10572">MGVPEQSPSEISVRAFVNDSGRMTRSLRDGERFVLTLNGEPLADVIPIRRSRFVSTARAQQSFVGVPALDADELRRDLDAMVDDELADDPWPVDE</sequence>
<gene>
    <name evidence="1" type="ORF">DFR69_103344</name>
</gene>
<proteinExistence type="predicted"/>
<protein>
    <recommendedName>
        <fullName evidence="3">Prevent-host-death family protein</fullName>
    </recommendedName>
</protein>
<keyword evidence="2" id="KW-1185">Reference proteome</keyword>
<organism evidence="1 2">
    <name type="scientific">Nocardia neocaledoniensis</name>
    <dbReference type="NCBI Taxonomy" id="236511"/>
    <lineage>
        <taxon>Bacteria</taxon>
        <taxon>Bacillati</taxon>
        <taxon>Actinomycetota</taxon>
        <taxon>Actinomycetes</taxon>
        <taxon>Mycobacteriales</taxon>
        <taxon>Nocardiaceae</taxon>
        <taxon>Nocardia</taxon>
    </lineage>
</organism>
<reference evidence="1 2" key="1">
    <citation type="submission" date="2018-05" db="EMBL/GenBank/DDBJ databases">
        <title>Genomic Encyclopedia of Type Strains, Phase IV (KMG-IV): sequencing the most valuable type-strain genomes for metagenomic binning, comparative biology and taxonomic classification.</title>
        <authorList>
            <person name="Goeker M."/>
        </authorList>
    </citation>
    <scope>NUCLEOTIDE SEQUENCE [LARGE SCALE GENOMIC DNA]</scope>
    <source>
        <strain evidence="1 2">DSM 44717</strain>
    </source>
</reference>